<dbReference type="AlphaFoldDB" id="K0RUJ5"/>
<feature type="transmembrane region" description="Helical" evidence="9">
    <location>
        <begin position="42"/>
        <end position="61"/>
    </location>
</feature>
<name>K0RUJ5_THAOC</name>
<evidence type="ECO:0000313" key="10">
    <source>
        <dbReference type="EMBL" id="EJK50332.1"/>
    </source>
</evidence>
<keyword evidence="5 9" id="KW-0547">Nucleotide-binding</keyword>
<keyword evidence="6 9" id="KW-0067">ATP-binding</keyword>
<dbReference type="PANTHER" id="PTHR31187:SF1">
    <property type="entry name" value="ADP,ATP CARRIER PROTEIN 1"/>
    <property type="match status" value="1"/>
</dbReference>
<dbReference type="Proteomes" id="UP000266841">
    <property type="component" value="Unassembled WGS sequence"/>
</dbReference>
<evidence type="ECO:0000256" key="6">
    <source>
        <dbReference type="ARBA" id="ARBA00022840"/>
    </source>
</evidence>
<evidence type="ECO:0000256" key="5">
    <source>
        <dbReference type="ARBA" id="ARBA00022741"/>
    </source>
</evidence>
<dbReference type="GO" id="GO:0005471">
    <property type="term" value="F:ATP:ADP antiporter activity"/>
    <property type="evidence" value="ECO:0007669"/>
    <property type="project" value="InterPro"/>
</dbReference>
<dbReference type="EMBL" id="AGNL01043970">
    <property type="protein sequence ID" value="EJK50332.1"/>
    <property type="molecule type" value="Genomic_DNA"/>
</dbReference>
<keyword evidence="8 9" id="KW-0472">Membrane</keyword>
<keyword evidence="3 9" id="KW-0813">Transport</keyword>
<evidence type="ECO:0000256" key="9">
    <source>
        <dbReference type="RuleBase" id="RU363121"/>
    </source>
</evidence>
<evidence type="ECO:0000313" key="11">
    <source>
        <dbReference type="Proteomes" id="UP000266841"/>
    </source>
</evidence>
<evidence type="ECO:0000256" key="3">
    <source>
        <dbReference type="ARBA" id="ARBA00022448"/>
    </source>
</evidence>
<dbReference type="OrthoDB" id="45897at2759"/>
<evidence type="ECO:0000256" key="7">
    <source>
        <dbReference type="ARBA" id="ARBA00022989"/>
    </source>
</evidence>
<feature type="transmembrane region" description="Helical" evidence="9">
    <location>
        <begin position="313"/>
        <end position="331"/>
    </location>
</feature>
<dbReference type="eggNOG" id="ENOG502SD3X">
    <property type="taxonomic scope" value="Eukaryota"/>
</dbReference>
<evidence type="ECO:0000256" key="4">
    <source>
        <dbReference type="ARBA" id="ARBA00022692"/>
    </source>
</evidence>
<feature type="transmembrane region" description="Helical" evidence="9">
    <location>
        <begin position="147"/>
        <end position="166"/>
    </location>
</feature>
<dbReference type="PANTHER" id="PTHR31187">
    <property type="match status" value="1"/>
</dbReference>
<dbReference type="GO" id="GO:0016020">
    <property type="term" value="C:membrane"/>
    <property type="evidence" value="ECO:0007669"/>
    <property type="project" value="UniProtKB-SubCell"/>
</dbReference>
<sequence length="454" mass="49356">ASDLVHGHCMSLHYLAYSLARPATMTLFTSASDLALAHPKSAYPFSMTFISPMSFMLLLFYGKILERNGPSMALKKTTVGCASLLGLASVVIAKLDPLVDDSARIATLVKYFVGVLFVFRESYVQLITSQHWSFISSVLTPNQSSTWFAPISGLTSITSALAAMAVASLSNMWGLQGVLAVAAIALGVSVLFGQLAYSIAEENGFNPEDEHKRKQTSTTKLVENSKEESLVSKARDVFARVPTLWALFCEILACQGLSTMLNVCCITKVSEVIPDDKERAGWMGKFFATINVLSCVLQFGILPATSSFTEPSMLWKGMPLVMLGMTCFLAFPRISGVSGEPTLRLVATTFLVMKTMEFSVRRMLDEMVYVPLDYESRYLGKEVIGVLGYRFGKSAASLALSALTSSFGTMGLRELSYFSTGAAGLWLATAWKLSNLVPTRAEAEINYAKMKKGG</sequence>
<reference evidence="10 11" key="1">
    <citation type="journal article" date="2012" name="Genome Biol.">
        <title>Genome and low-iron response of an oceanic diatom adapted to chronic iron limitation.</title>
        <authorList>
            <person name="Lommer M."/>
            <person name="Specht M."/>
            <person name="Roy A.S."/>
            <person name="Kraemer L."/>
            <person name="Andreson R."/>
            <person name="Gutowska M.A."/>
            <person name="Wolf J."/>
            <person name="Bergner S.V."/>
            <person name="Schilhabel M.B."/>
            <person name="Klostermeier U.C."/>
            <person name="Beiko R.G."/>
            <person name="Rosenstiel P."/>
            <person name="Hippler M."/>
            <person name="Laroche J."/>
        </authorList>
    </citation>
    <scope>NUCLEOTIDE SEQUENCE [LARGE SCALE GENOMIC DNA]</scope>
    <source>
        <strain evidence="10 11">CCMP1005</strain>
    </source>
</reference>
<evidence type="ECO:0000256" key="2">
    <source>
        <dbReference type="ARBA" id="ARBA00007127"/>
    </source>
</evidence>
<organism evidence="10 11">
    <name type="scientific">Thalassiosira oceanica</name>
    <name type="common">Marine diatom</name>
    <dbReference type="NCBI Taxonomy" id="159749"/>
    <lineage>
        <taxon>Eukaryota</taxon>
        <taxon>Sar</taxon>
        <taxon>Stramenopiles</taxon>
        <taxon>Ochrophyta</taxon>
        <taxon>Bacillariophyta</taxon>
        <taxon>Coscinodiscophyceae</taxon>
        <taxon>Thalassiosirophycidae</taxon>
        <taxon>Thalassiosirales</taxon>
        <taxon>Thalassiosiraceae</taxon>
        <taxon>Thalassiosira</taxon>
    </lineage>
</organism>
<proteinExistence type="inferred from homology"/>
<evidence type="ECO:0000256" key="8">
    <source>
        <dbReference type="ARBA" id="ARBA00023136"/>
    </source>
</evidence>
<dbReference type="Pfam" id="PF03219">
    <property type="entry name" value="TLC"/>
    <property type="match status" value="1"/>
</dbReference>
<evidence type="ECO:0000256" key="1">
    <source>
        <dbReference type="ARBA" id="ARBA00004141"/>
    </source>
</evidence>
<gene>
    <name evidence="10" type="ORF">THAOC_30709</name>
</gene>
<comment type="caution">
    <text evidence="10">The sequence shown here is derived from an EMBL/GenBank/DDBJ whole genome shotgun (WGS) entry which is preliminary data.</text>
</comment>
<keyword evidence="4 9" id="KW-0812">Transmembrane</keyword>
<comment type="similarity">
    <text evidence="2 9">Belongs to the ADP/ATP translocase tlc family.</text>
</comment>
<dbReference type="OMA" id="WALFCEI"/>
<feature type="transmembrane region" description="Helical" evidence="9">
    <location>
        <begin position="73"/>
        <end position="93"/>
    </location>
</feature>
<comment type="subcellular location">
    <subcellularLocation>
        <location evidence="1 9">Membrane</location>
        <topology evidence="1 9">Multi-pass membrane protein</topology>
    </subcellularLocation>
</comment>
<dbReference type="GO" id="GO:0005524">
    <property type="term" value="F:ATP binding"/>
    <property type="evidence" value="ECO:0007669"/>
    <property type="project" value="UniProtKB-KW"/>
</dbReference>
<keyword evidence="11" id="KW-1185">Reference proteome</keyword>
<feature type="non-terminal residue" evidence="10">
    <location>
        <position position="1"/>
    </location>
</feature>
<dbReference type="InterPro" id="IPR004667">
    <property type="entry name" value="ADP_ATP_car_bac_type"/>
</dbReference>
<feature type="transmembrane region" description="Helical" evidence="9">
    <location>
        <begin position="282"/>
        <end position="301"/>
    </location>
</feature>
<accession>K0RUJ5</accession>
<feature type="transmembrane region" description="Helical" evidence="9">
    <location>
        <begin position="178"/>
        <end position="200"/>
    </location>
</feature>
<keyword evidence="7 9" id="KW-1133">Transmembrane helix</keyword>
<protein>
    <recommendedName>
        <fullName evidence="9">ADP,ATP carrier protein</fullName>
    </recommendedName>
</protein>
<feature type="transmembrane region" description="Helical" evidence="9">
    <location>
        <begin position="244"/>
        <end position="270"/>
    </location>
</feature>